<keyword evidence="1" id="KW-0677">Repeat</keyword>
<dbReference type="InterPro" id="IPR011989">
    <property type="entry name" value="ARM-like"/>
</dbReference>
<dbReference type="Gene3D" id="1.25.10.10">
    <property type="entry name" value="Leucine-rich Repeat Variant"/>
    <property type="match status" value="1"/>
</dbReference>
<dbReference type="EMBL" id="SJOL01010773">
    <property type="protein sequence ID" value="TGZ50582.1"/>
    <property type="molecule type" value="Genomic_DNA"/>
</dbReference>
<comment type="caution">
    <text evidence="3">The sequence shown here is derived from an EMBL/GenBank/DDBJ whole genome shotgun (WGS) entry which is preliminary data.</text>
</comment>
<dbReference type="Proteomes" id="UP000308267">
    <property type="component" value="Unassembled WGS sequence"/>
</dbReference>
<dbReference type="InterPro" id="IPR021133">
    <property type="entry name" value="HEAT_type_2"/>
</dbReference>
<accession>A0A4S2KLP3</accession>
<evidence type="ECO:0000313" key="4">
    <source>
        <dbReference type="Proteomes" id="UP000308267"/>
    </source>
</evidence>
<evidence type="ECO:0000256" key="1">
    <source>
        <dbReference type="ARBA" id="ARBA00022737"/>
    </source>
</evidence>
<dbReference type="PROSITE" id="PS50077">
    <property type="entry name" value="HEAT_REPEAT"/>
    <property type="match status" value="1"/>
</dbReference>
<feature type="repeat" description="HEAT" evidence="2">
    <location>
        <begin position="139"/>
        <end position="177"/>
    </location>
</feature>
<reference evidence="3 4" key="1">
    <citation type="journal article" date="2019" name="BMC Genomics">
        <title>New insights from Opisthorchis felineus genome: update on genomics of the epidemiologically important liver flukes.</title>
        <authorList>
            <person name="Ershov N.I."/>
            <person name="Mordvinov V.A."/>
            <person name="Prokhortchouk E.B."/>
            <person name="Pakharukova M.Y."/>
            <person name="Gunbin K.V."/>
            <person name="Ustyantsev K."/>
            <person name="Genaev M.A."/>
            <person name="Blinov A.G."/>
            <person name="Mazur A."/>
            <person name="Boulygina E."/>
            <person name="Tsygankova S."/>
            <person name="Khrameeva E."/>
            <person name="Chekanov N."/>
            <person name="Fan G."/>
            <person name="Xiao A."/>
            <person name="Zhang H."/>
            <person name="Xu X."/>
            <person name="Yang H."/>
            <person name="Solovyev V."/>
            <person name="Lee S.M."/>
            <person name="Liu X."/>
            <person name="Afonnikov D.A."/>
            <person name="Skryabin K.G."/>
        </authorList>
    </citation>
    <scope>NUCLEOTIDE SEQUENCE [LARGE SCALE GENOMIC DNA]</scope>
    <source>
        <strain evidence="3">AK-0245</strain>
        <tissue evidence="3">Whole organism</tissue>
    </source>
</reference>
<proteinExistence type="predicted"/>
<sequence length="192" mass="21870">MAESNTPLQPVACGFGGSTRSLHQIMLSLLEDNEMETRRVATTQLKDFCLASPPDILVGVLLPQLREHLVVEREEPVRAELVRCAVSMLPSISREDFIPLVRHILAFLNDTSSQSKQYVFEHFYDLITLIPATDVQFTLLPGLVRLWPDRNWRVRLGVVQSVPCLYQSLPEAYVRDTVLPANPAWLRDPSWY</sequence>
<dbReference type="PANTHER" id="PTHR10648:SF4">
    <property type="entry name" value="PROTEIN PHOSPHATASE 2 (FORMERLY 2A), REGULATORY SUBUNIT A, BETA ISOFORM-RELATED"/>
    <property type="match status" value="1"/>
</dbReference>
<dbReference type="GO" id="GO:0005634">
    <property type="term" value="C:nucleus"/>
    <property type="evidence" value="ECO:0007669"/>
    <property type="project" value="TreeGrafter"/>
</dbReference>
<dbReference type="GO" id="GO:0019888">
    <property type="term" value="F:protein phosphatase regulator activity"/>
    <property type="evidence" value="ECO:0007669"/>
    <property type="project" value="TreeGrafter"/>
</dbReference>
<evidence type="ECO:0000256" key="2">
    <source>
        <dbReference type="PROSITE-ProRule" id="PRU00103"/>
    </source>
</evidence>
<feature type="non-terminal residue" evidence="3">
    <location>
        <position position="192"/>
    </location>
</feature>
<organism evidence="3 4">
    <name type="scientific">Opisthorchis felineus</name>
    <dbReference type="NCBI Taxonomy" id="147828"/>
    <lineage>
        <taxon>Eukaryota</taxon>
        <taxon>Metazoa</taxon>
        <taxon>Spiralia</taxon>
        <taxon>Lophotrochozoa</taxon>
        <taxon>Platyhelminthes</taxon>
        <taxon>Trematoda</taxon>
        <taxon>Digenea</taxon>
        <taxon>Opisthorchiida</taxon>
        <taxon>Opisthorchiata</taxon>
        <taxon>Opisthorchiidae</taxon>
        <taxon>Opisthorchis</taxon>
    </lineage>
</organism>
<dbReference type="OrthoDB" id="6249293at2759"/>
<dbReference type="GO" id="GO:0000159">
    <property type="term" value="C:protein phosphatase type 2A complex"/>
    <property type="evidence" value="ECO:0007669"/>
    <property type="project" value="TreeGrafter"/>
</dbReference>
<dbReference type="InterPro" id="IPR016024">
    <property type="entry name" value="ARM-type_fold"/>
</dbReference>
<protein>
    <recommendedName>
        <fullName evidence="5">TATA-binding protein interacting (TIP20) domain-containing protein</fullName>
    </recommendedName>
</protein>
<evidence type="ECO:0008006" key="5">
    <source>
        <dbReference type="Google" id="ProtNLM"/>
    </source>
</evidence>
<dbReference type="InterPro" id="IPR051023">
    <property type="entry name" value="PP2A_Regulatory_Subunit_A"/>
</dbReference>
<dbReference type="AlphaFoldDB" id="A0A4S2KLP3"/>
<dbReference type="GO" id="GO:0005829">
    <property type="term" value="C:cytosol"/>
    <property type="evidence" value="ECO:0007669"/>
    <property type="project" value="TreeGrafter"/>
</dbReference>
<dbReference type="SUPFAM" id="SSF48371">
    <property type="entry name" value="ARM repeat"/>
    <property type="match status" value="1"/>
</dbReference>
<dbReference type="STRING" id="147828.A0A4S2KLP3"/>
<gene>
    <name evidence="3" type="ORF">CRM22_010782</name>
</gene>
<dbReference type="PANTHER" id="PTHR10648">
    <property type="entry name" value="SERINE/THREONINE-PROTEIN PHOSPHATASE PP2A 65 KDA REGULATORY SUBUNIT"/>
    <property type="match status" value="1"/>
</dbReference>
<keyword evidence="4" id="KW-1185">Reference proteome</keyword>
<name>A0A4S2KLP3_OPIFE</name>
<evidence type="ECO:0000313" key="3">
    <source>
        <dbReference type="EMBL" id="TGZ50582.1"/>
    </source>
</evidence>